<keyword evidence="2" id="KW-1003">Cell membrane</keyword>
<name>A0ABM8VCF3_9BACL</name>
<evidence type="ECO:0000256" key="7">
    <source>
        <dbReference type="SAM" id="Phobius"/>
    </source>
</evidence>
<keyword evidence="5 7" id="KW-0472">Membrane</keyword>
<dbReference type="Proteomes" id="UP000730618">
    <property type="component" value="Unassembled WGS sequence"/>
</dbReference>
<dbReference type="RefSeq" id="WP_230414639.1">
    <property type="nucleotide sequence ID" value="NZ_CAJVCE010000002.1"/>
</dbReference>
<feature type="chain" id="PRO_5047354984" description="Flagellar protein" evidence="8">
    <location>
        <begin position="22"/>
        <end position="211"/>
    </location>
</feature>
<evidence type="ECO:0008006" key="11">
    <source>
        <dbReference type="Google" id="ProtNLM"/>
    </source>
</evidence>
<organism evidence="9 10">
    <name type="scientific">Paenibacillus allorhizosphaerae</name>
    <dbReference type="NCBI Taxonomy" id="2849866"/>
    <lineage>
        <taxon>Bacteria</taxon>
        <taxon>Bacillati</taxon>
        <taxon>Bacillota</taxon>
        <taxon>Bacilli</taxon>
        <taxon>Bacillales</taxon>
        <taxon>Paenibacillaceae</taxon>
        <taxon>Paenibacillus</taxon>
    </lineage>
</organism>
<keyword evidence="10" id="KW-1185">Reference proteome</keyword>
<evidence type="ECO:0000256" key="2">
    <source>
        <dbReference type="ARBA" id="ARBA00022475"/>
    </source>
</evidence>
<evidence type="ECO:0000256" key="6">
    <source>
        <dbReference type="SAM" id="MobiDB-lite"/>
    </source>
</evidence>
<comment type="subcellular location">
    <subcellularLocation>
        <location evidence="1">Cell membrane</location>
    </subcellularLocation>
</comment>
<evidence type="ECO:0000256" key="8">
    <source>
        <dbReference type="SAM" id="SignalP"/>
    </source>
</evidence>
<comment type="caution">
    <text evidence="9">The sequence shown here is derived from an EMBL/GenBank/DDBJ whole genome shotgun (WGS) entry which is preliminary data.</text>
</comment>
<evidence type="ECO:0000313" key="9">
    <source>
        <dbReference type="EMBL" id="CAG7623643.1"/>
    </source>
</evidence>
<keyword evidence="8" id="KW-0732">Signal</keyword>
<evidence type="ECO:0000256" key="3">
    <source>
        <dbReference type="ARBA" id="ARBA00022692"/>
    </source>
</evidence>
<sequence>MKRLAAKLSAAVFMWVQTAKAAVCYGEAGTGSPDLGFVDSPDNFTGNSSAEPFMMIVKVLFFLIVIIGIFFVIVKILAKKSTFLSGRSIRSIGGLPLGQNKSIQVVVIGKSLYIVGVGDNIQLLEKISDEEEAAALIEMMTPGTSYAGPAFETIGGWLGKFRNKPAAEEELEMTATFQQVFQTKLQGMKDRKEQMDEWLQEEKQTDRLNDK</sequence>
<keyword evidence="4 7" id="KW-1133">Transmembrane helix</keyword>
<evidence type="ECO:0000256" key="1">
    <source>
        <dbReference type="ARBA" id="ARBA00004236"/>
    </source>
</evidence>
<evidence type="ECO:0000313" key="10">
    <source>
        <dbReference type="Proteomes" id="UP000730618"/>
    </source>
</evidence>
<keyword evidence="3 7" id="KW-0812">Transmembrane</keyword>
<accession>A0ABM8VCF3</accession>
<dbReference type="EMBL" id="CAJVCE010000002">
    <property type="protein sequence ID" value="CAG7623643.1"/>
    <property type="molecule type" value="Genomic_DNA"/>
</dbReference>
<feature type="signal peptide" evidence="8">
    <location>
        <begin position="1"/>
        <end position="21"/>
    </location>
</feature>
<feature type="region of interest" description="Disordered" evidence="6">
    <location>
        <begin position="191"/>
        <end position="211"/>
    </location>
</feature>
<proteinExistence type="predicted"/>
<reference evidence="9 10" key="1">
    <citation type="submission" date="2021-06" db="EMBL/GenBank/DDBJ databases">
        <authorList>
            <person name="Criscuolo A."/>
        </authorList>
    </citation>
    <scope>NUCLEOTIDE SEQUENCE [LARGE SCALE GENOMIC DNA]</scope>
    <source>
        <strain evidence="10">CIP 111802</strain>
    </source>
</reference>
<evidence type="ECO:0000256" key="5">
    <source>
        <dbReference type="ARBA" id="ARBA00023136"/>
    </source>
</evidence>
<gene>
    <name evidence="9" type="ORF">PAECIP111802_00970</name>
</gene>
<dbReference type="Pfam" id="PF04347">
    <property type="entry name" value="FliO"/>
    <property type="match status" value="1"/>
</dbReference>
<protein>
    <recommendedName>
        <fullName evidence="11">Flagellar protein</fullName>
    </recommendedName>
</protein>
<dbReference type="InterPro" id="IPR022781">
    <property type="entry name" value="Flagellar_biosynth_FliO"/>
</dbReference>
<feature type="transmembrane region" description="Helical" evidence="7">
    <location>
        <begin position="53"/>
        <end position="78"/>
    </location>
</feature>
<evidence type="ECO:0000256" key="4">
    <source>
        <dbReference type="ARBA" id="ARBA00022989"/>
    </source>
</evidence>